<name>D8R1Y6_SELML</name>
<evidence type="ECO:0000313" key="2">
    <source>
        <dbReference type="EMBL" id="EFJ33973.1"/>
    </source>
</evidence>
<reference evidence="2 3" key="1">
    <citation type="journal article" date="2011" name="Science">
        <title>The Selaginella genome identifies genetic changes associated with the evolution of vascular plants.</title>
        <authorList>
            <person name="Banks J.A."/>
            <person name="Nishiyama T."/>
            <person name="Hasebe M."/>
            <person name="Bowman J.L."/>
            <person name="Gribskov M."/>
            <person name="dePamphilis C."/>
            <person name="Albert V.A."/>
            <person name="Aono N."/>
            <person name="Aoyama T."/>
            <person name="Ambrose B.A."/>
            <person name="Ashton N.W."/>
            <person name="Axtell M.J."/>
            <person name="Barker E."/>
            <person name="Barker M.S."/>
            <person name="Bennetzen J.L."/>
            <person name="Bonawitz N.D."/>
            <person name="Chapple C."/>
            <person name="Cheng C."/>
            <person name="Correa L.G."/>
            <person name="Dacre M."/>
            <person name="DeBarry J."/>
            <person name="Dreyer I."/>
            <person name="Elias M."/>
            <person name="Engstrom E.M."/>
            <person name="Estelle M."/>
            <person name="Feng L."/>
            <person name="Finet C."/>
            <person name="Floyd S.K."/>
            <person name="Frommer W.B."/>
            <person name="Fujita T."/>
            <person name="Gramzow L."/>
            <person name="Gutensohn M."/>
            <person name="Harholt J."/>
            <person name="Hattori M."/>
            <person name="Heyl A."/>
            <person name="Hirai T."/>
            <person name="Hiwatashi Y."/>
            <person name="Ishikawa M."/>
            <person name="Iwata M."/>
            <person name="Karol K.G."/>
            <person name="Koehler B."/>
            <person name="Kolukisaoglu U."/>
            <person name="Kubo M."/>
            <person name="Kurata T."/>
            <person name="Lalonde S."/>
            <person name="Li K."/>
            <person name="Li Y."/>
            <person name="Litt A."/>
            <person name="Lyons E."/>
            <person name="Manning G."/>
            <person name="Maruyama T."/>
            <person name="Michael T.P."/>
            <person name="Mikami K."/>
            <person name="Miyazaki S."/>
            <person name="Morinaga S."/>
            <person name="Murata T."/>
            <person name="Mueller-Roeber B."/>
            <person name="Nelson D.R."/>
            <person name="Obara M."/>
            <person name="Oguri Y."/>
            <person name="Olmstead R.G."/>
            <person name="Onodera N."/>
            <person name="Petersen B.L."/>
            <person name="Pils B."/>
            <person name="Prigge M."/>
            <person name="Rensing S.A."/>
            <person name="Riano-Pachon D.M."/>
            <person name="Roberts A.W."/>
            <person name="Sato Y."/>
            <person name="Scheller H.V."/>
            <person name="Schulz B."/>
            <person name="Schulz C."/>
            <person name="Shakirov E.V."/>
            <person name="Shibagaki N."/>
            <person name="Shinohara N."/>
            <person name="Shippen D.E."/>
            <person name="Soerensen I."/>
            <person name="Sotooka R."/>
            <person name="Sugimoto N."/>
            <person name="Sugita M."/>
            <person name="Sumikawa N."/>
            <person name="Tanurdzic M."/>
            <person name="Theissen G."/>
            <person name="Ulvskov P."/>
            <person name="Wakazuki S."/>
            <person name="Weng J.K."/>
            <person name="Willats W.W."/>
            <person name="Wipf D."/>
            <person name="Wolf P.G."/>
            <person name="Yang L."/>
            <person name="Zimmer A.D."/>
            <person name="Zhu Q."/>
            <person name="Mitros T."/>
            <person name="Hellsten U."/>
            <person name="Loque D."/>
            <person name="Otillar R."/>
            <person name="Salamov A."/>
            <person name="Schmutz J."/>
            <person name="Shapiro H."/>
            <person name="Lindquist E."/>
            <person name="Lucas S."/>
            <person name="Rokhsar D."/>
            <person name="Grigoriev I.V."/>
        </authorList>
    </citation>
    <scope>NUCLEOTIDE SEQUENCE [LARGE SCALE GENOMIC DNA]</scope>
</reference>
<proteinExistence type="predicted"/>
<feature type="signal peptide" evidence="1">
    <location>
        <begin position="1"/>
        <end position="23"/>
    </location>
</feature>
<dbReference type="InParanoid" id="D8R1Y6"/>
<dbReference type="AlphaFoldDB" id="D8R1Y6"/>
<feature type="chain" id="PRO_5003121438" description="Dirigent protein" evidence="1">
    <location>
        <begin position="24"/>
        <end position="157"/>
    </location>
</feature>
<dbReference type="Gramene" id="EFJ33973">
    <property type="protein sequence ID" value="EFJ33973"/>
    <property type="gene ID" value="SELMODRAFT_406309"/>
</dbReference>
<sequence>MASASSSASLLACSILFISYAAATIPNNINCYSFEATSLFILDPNNPGQNVFAHPTKAAYRGVFFITSNTTLPHLTAELKFLPASPFAGAILIWDGKLDFLAGLGAFAVAGGRGLFEGATGSVTETRLTQALSGQSWRLHVDFYVPEKPASVVRQQV</sequence>
<dbReference type="HOGENOM" id="CLU_1680921_0_0_1"/>
<evidence type="ECO:0000313" key="3">
    <source>
        <dbReference type="Proteomes" id="UP000001514"/>
    </source>
</evidence>
<protein>
    <recommendedName>
        <fullName evidence="4">Dirigent protein</fullName>
    </recommendedName>
</protein>
<accession>D8R1Y6</accession>
<gene>
    <name evidence="2" type="ORF">SELMODRAFT_406309</name>
</gene>
<organism evidence="3">
    <name type="scientific">Selaginella moellendorffii</name>
    <name type="common">Spikemoss</name>
    <dbReference type="NCBI Taxonomy" id="88036"/>
    <lineage>
        <taxon>Eukaryota</taxon>
        <taxon>Viridiplantae</taxon>
        <taxon>Streptophyta</taxon>
        <taxon>Embryophyta</taxon>
        <taxon>Tracheophyta</taxon>
        <taxon>Lycopodiopsida</taxon>
        <taxon>Selaginellales</taxon>
        <taxon>Selaginellaceae</taxon>
        <taxon>Selaginella</taxon>
    </lineage>
</organism>
<evidence type="ECO:0000256" key="1">
    <source>
        <dbReference type="SAM" id="SignalP"/>
    </source>
</evidence>
<keyword evidence="1" id="KW-0732">Signal</keyword>
<dbReference type="KEGG" id="smo:SELMODRAFT_406309"/>
<dbReference type="Proteomes" id="UP000001514">
    <property type="component" value="Unassembled WGS sequence"/>
</dbReference>
<dbReference type="EMBL" id="GL377570">
    <property type="protein sequence ID" value="EFJ33973.1"/>
    <property type="molecule type" value="Genomic_DNA"/>
</dbReference>
<keyword evidence="3" id="KW-1185">Reference proteome</keyword>
<evidence type="ECO:0008006" key="4">
    <source>
        <dbReference type="Google" id="ProtNLM"/>
    </source>
</evidence>